<feature type="transmembrane region" description="Helical" evidence="1">
    <location>
        <begin position="126"/>
        <end position="145"/>
    </location>
</feature>
<keyword evidence="1" id="KW-0812">Transmembrane</keyword>
<evidence type="ECO:0000313" key="3">
    <source>
        <dbReference type="Proteomes" id="UP000094936"/>
    </source>
</evidence>
<dbReference type="Pfam" id="PF09900">
    <property type="entry name" value="DUF2127"/>
    <property type="match status" value="1"/>
</dbReference>
<organism evidence="2 3">
    <name type="scientific">Veronia pacifica</name>
    <dbReference type="NCBI Taxonomy" id="1080227"/>
    <lineage>
        <taxon>Bacteria</taxon>
        <taxon>Pseudomonadati</taxon>
        <taxon>Pseudomonadota</taxon>
        <taxon>Gammaproteobacteria</taxon>
        <taxon>Vibrionales</taxon>
        <taxon>Vibrionaceae</taxon>
        <taxon>Veronia</taxon>
    </lineage>
</organism>
<evidence type="ECO:0008006" key="4">
    <source>
        <dbReference type="Google" id="ProtNLM"/>
    </source>
</evidence>
<dbReference type="RefSeq" id="WP_068898490.1">
    <property type="nucleotide sequence ID" value="NZ_JBHUIF010000002.1"/>
</dbReference>
<gene>
    <name evidence="2" type="ORF">A8L45_00950</name>
</gene>
<dbReference type="OrthoDB" id="121772at2"/>
<evidence type="ECO:0000313" key="2">
    <source>
        <dbReference type="EMBL" id="ODA36311.1"/>
    </source>
</evidence>
<feature type="transmembrane region" description="Helical" evidence="1">
    <location>
        <begin position="95"/>
        <end position="114"/>
    </location>
</feature>
<dbReference type="Proteomes" id="UP000094936">
    <property type="component" value="Unassembled WGS sequence"/>
</dbReference>
<sequence length="159" mass="17700">MLTKKSGLKVVALLEAIKGLVSLIVGFGIHELAGQNIQVILENLLRHFHLNPANELPGILLEKASLLTPENLNLVVIGAGVYAIIRLVEAYGLWFGLLWTEWFALVSGAIYVPFEIYEVIQHQNDLSVAVLTINLAVVAYMYSVIREHKKDTENKPNQQ</sequence>
<reference evidence="2 3" key="1">
    <citation type="submission" date="2016-05" db="EMBL/GenBank/DDBJ databases">
        <title>Genomic Taxonomy of the Vibrionaceae.</title>
        <authorList>
            <person name="Gomez-Gil B."/>
            <person name="Enciso-Ibarra J."/>
        </authorList>
    </citation>
    <scope>NUCLEOTIDE SEQUENCE [LARGE SCALE GENOMIC DNA]</scope>
    <source>
        <strain evidence="2 3">CAIM 1920</strain>
    </source>
</reference>
<keyword evidence="1" id="KW-1133">Transmembrane helix</keyword>
<evidence type="ECO:0000256" key="1">
    <source>
        <dbReference type="SAM" id="Phobius"/>
    </source>
</evidence>
<dbReference type="AlphaFoldDB" id="A0A1C3ESS4"/>
<feature type="transmembrane region" description="Helical" evidence="1">
    <location>
        <begin position="71"/>
        <end position="88"/>
    </location>
</feature>
<proteinExistence type="predicted"/>
<accession>A0A1C3ESS4</accession>
<dbReference type="InterPro" id="IPR021125">
    <property type="entry name" value="DUF2127"/>
</dbReference>
<comment type="caution">
    <text evidence="2">The sequence shown here is derived from an EMBL/GenBank/DDBJ whole genome shotgun (WGS) entry which is preliminary data.</text>
</comment>
<keyword evidence="3" id="KW-1185">Reference proteome</keyword>
<keyword evidence="1" id="KW-0472">Membrane</keyword>
<protein>
    <recommendedName>
        <fullName evidence="4">DUF2127 domain-containing protein</fullName>
    </recommendedName>
</protein>
<dbReference type="EMBL" id="LYBM01000001">
    <property type="protein sequence ID" value="ODA36311.1"/>
    <property type="molecule type" value="Genomic_DNA"/>
</dbReference>
<name>A0A1C3ESS4_9GAMM</name>
<feature type="transmembrane region" description="Helical" evidence="1">
    <location>
        <begin position="7"/>
        <end position="29"/>
    </location>
</feature>